<reference evidence="2" key="1">
    <citation type="submission" date="2018-08" db="EMBL/GenBank/DDBJ databases">
        <authorList>
            <person name="Chevrot R."/>
        </authorList>
    </citation>
    <scope>NUCLEOTIDE SEQUENCE [LARGE SCALE GENOMIC DNA]</scope>
</reference>
<accession>A0A383RK14</accession>
<name>A0A383RK14_PAEAL</name>
<organism evidence="1 2">
    <name type="scientific">Paenibacillus alvei</name>
    <name type="common">Bacillus alvei</name>
    <dbReference type="NCBI Taxonomy" id="44250"/>
    <lineage>
        <taxon>Bacteria</taxon>
        <taxon>Bacillati</taxon>
        <taxon>Bacillota</taxon>
        <taxon>Bacilli</taxon>
        <taxon>Bacillales</taxon>
        <taxon>Paenibacillaceae</taxon>
        <taxon>Paenibacillus</taxon>
    </lineage>
</organism>
<proteinExistence type="predicted"/>
<evidence type="ECO:0000313" key="1">
    <source>
        <dbReference type="EMBL" id="SYX87193.1"/>
    </source>
</evidence>
<dbReference type="EMBL" id="LS992241">
    <property type="protein sequence ID" value="SYX87193.1"/>
    <property type="molecule type" value="Genomic_DNA"/>
</dbReference>
<dbReference type="Proteomes" id="UP000304148">
    <property type="component" value="Chromosome"/>
</dbReference>
<sequence>MYKKGERFNCLLIFLFTEHGMADLYGGKSQHCFDKLVMMCTLPPSLDLESEHI</sequence>
<gene>
    <name evidence="1" type="ORF">PBLR_15623</name>
</gene>
<evidence type="ECO:0000313" key="2">
    <source>
        <dbReference type="Proteomes" id="UP000304148"/>
    </source>
</evidence>
<dbReference type="AlphaFoldDB" id="A0A383RK14"/>
<protein>
    <submittedName>
        <fullName evidence="1">Uncharacterized protein</fullName>
    </submittedName>
</protein>